<accession>A0ABM7PZV4</accession>
<dbReference type="SUPFAM" id="SSF51735">
    <property type="entry name" value="NAD(P)-binding Rossmann-fold domains"/>
    <property type="match status" value="1"/>
</dbReference>
<dbReference type="Gene3D" id="3.40.50.720">
    <property type="entry name" value="NAD(P)-binding Rossmann-like Domain"/>
    <property type="match status" value="1"/>
</dbReference>
<dbReference type="InterPro" id="IPR011032">
    <property type="entry name" value="GroES-like_sf"/>
</dbReference>
<dbReference type="Pfam" id="PF00107">
    <property type="entry name" value="ADH_zinc_N"/>
    <property type="match status" value="1"/>
</dbReference>
<dbReference type="InterPro" id="IPR020843">
    <property type="entry name" value="ER"/>
</dbReference>
<evidence type="ECO:0000259" key="2">
    <source>
        <dbReference type="SMART" id="SM00829"/>
    </source>
</evidence>
<dbReference type="SUPFAM" id="SSF50129">
    <property type="entry name" value="GroES-like"/>
    <property type="match status" value="1"/>
</dbReference>
<dbReference type="InterPro" id="IPR013154">
    <property type="entry name" value="ADH-like_N"/>
</dbReference>
<dbReference type="SMART" id="SM00829">
    <property type="entry name" value="PKS_ER"/>
    <property type="match status" value="1"/>
</dbReference>
<dbReference type="Pfam" id="PF08240">
    <property type="entry name" value="ADH_N"/>
    <property type="match status" value="1"/>
</dbReference>
<evidence type="ECO:0000313" key="3">
    <source>
        <dbReference type="EMBL" id="BCT77721.1"/>
    </source>
</evidence>
<dbReference type="Gene3D" id="3.90.180.10">
    <property type="entry name" value="Medium-chain alcohol dehydrogenases, catalytic domain"/>
    <property type="match status" value="1"/>
</dbReference>
<organism evidence="3 4">
    <name type="scientific">Sinomonas cyclohexanicum</name>
    <name type="common">Corynebacterium cyclohexanicum</name>
    <dbReference type="NCBI Taxonomy" id="322009"/>
    <lineage>
        <taxon>Bacteria</taxon>
        <taxon>Bacillati</taxon>
        <taxon>Actinomycetota</taxon>
        <taxon>Actinomycetes</taxon>
        <taxon>Micrococcales</taxon>
        <taxon>Micrococcaceae</taxon>
        <taxon>Sinomonas</taxon>
    </lineage>
</organism>
<sequence length="355" mass="35843">MADTSSTSAAPSAPSTYRAIQYHETGPSSVLTLKDRELAEPGEGQVRVRIAVAGVNPTDWKARAGGTYPGALEGWHVPGQDGAGTVDAVGPGVAGLEPGQQVWLWDVAFGGTEGTAQEYVIIPAEKAQPLPDGESFETGASLGIPALTAHRALTASDHGPARLAPGALAGKTVLVTGGAGAVGHAAIQLARWAGAQVVATVSSSAKAALARAAGAGVVVNYREQDVAAEVRRVAPRGADVIVDVNAAANIGTDLKAVARGGTISIYAGTGDETIAFPVRAAMGLNIRLQFLLTYTVTDAEKHDAVAAVGAALADGALRVGEEHGLPLTRFPLARTAAAHDAVEAGTVGKVLIDVV</sequence>
<evidence type="ECO:0000313" key="4">
    <source>
        <dbReference type="Proteomes" id="UP001319861"/>
    </source>
</evidence>
<dbReference type="PANTHER" id="PTHR44154:SF1">
    <property type="entry name" value="QUINONE OXIDOREDUCTASE"/>
    <property type="match status" value="1"/>
</dbReference>
<dbReference type="PANTHER" id="PTHR44154">
    <property type="entry name" value="QUINONE OXIDOREDUCTASE"/>
    <property type="match status" value="1"/>
</dbReference>
<dbReference type="CDD" id="cd08253">
    <property type="entry name" value="zeta_crystallin"/>
    <property type="match status" value="1"/>
</dbReference>
<protein>
    <submittedName>
        <fullName evidence="3">NADPH:quinone reductase</fullName>
    </submittedName>
</protein>
<keyword evidence="1" id="KW-0521">NADP</keyword>
<name>A0ABM7PZV4_SINCY</name>
<dbReference type="InterPro" id="IPR051603">
    <property type="entry name" value="Zinc-ADH_QOR/CCCR"/>
</dbReference>
<keyword evidence="4" id="KW-1185">Reference proteome</keyword>
<proteinExistence type="predicted"/>
<dbReference type="Proteomes" id="UP001319861">
    <property type="component" value="Chromosome"/>
</dbReference>
<dbReference type="InterPro" id="IPR036291">
    <property type="entry name" value="NAD(P)-bd_dom_sf"/>
</dbReference>
<dbReference type="EMBL" id="AP024525">
    <property type="protein sequence ID" value="BCT77721.1"/>
    <property type="molecule type" value="Genomic_DNA"/>
</dbReference>
<dbReference type="InterPro" id="IPR013149">
    <property type="entry name" value="ADH-like_C"/>
</dbReference>
<reference evidence="3 4" key="1">
    <citation type="journal article" date="2021" name="J. Biosci. Bioeng.">
        <title>Identification and characterization of a chc gene cluster responsible for the aromatization pathway of cyclohexanecarboxylate degradation in Sinomonas cyclohexanicum ATCC 51369.</title>
        <authorList>
            <person name="Yamamoto T."/>
            <person name="Hasegawa Y."/>
            <person name="Lau P.C.K."/>
            <person name="Iwaki H."/>
        </authorList>
    </citation>
    <scope>NUCLEOTIDE SEQUENCE [LARGE SCALE GENOMIC DNA]</scope>
    <source>
        <strain evidence="3 4">ATCC 51369</strain>
    </source>
</reference>
<evidence type="ECO:0000256" key="1">
    <source>
        <dbReference type="ARBA" id="ARBA00022857"/>
    </source>
</evidence>
<feature type="domain" description="Enoyl reductase (ER)" evidence="2">
    <location>
        <begin position="26"/>
        <end position="352"/>
    </location>
</feature>
<gene>
    <name evidence="3" type="primary">qor_2</name>
    <name evidence="3" type="ORF">SCMU_35630</name>
</gene>
<dbReference type="RefSeq" id="WP_229230399.1">
    <property type="nucleotide sequence ID" value="NZ_AP024525.1"/>
</dbReference>